<dbReference type="NCBIfam" id="TIGR00765">
    <property type="entry name" value="yihY_not_rbn"/>
    <property type="match status" value="1"/>
</dbReference>
<sequence>MQAKKSSKSLLVKISEAWEYRTSKITLPGLEGLTLHDLWVIYSRGIIEGTFSTRASAIAFSFFMALFPFLLFILNLIPYIQFIDDFQLQFLVFMDSLLPPTTSEFFNDVFYDIASTPRGGLLSVTFILSIFLMTNGVNSIFTGFEYSFHTISNRSIIRQYMVAIGVSIIMALLLLITVILAVYLTYAVDDISQLEIFGERSLSPKLVKYTAFILLIYAAVATLYYSGTREGRHSRFFSAGALFTTILIVLNTYLFGLYIENFSRYNELYGSIGALLVLMVYIWLNSNILLLGFELNASLLKMKKKTKLIN</sequence>
<comment type="subcellular location">
    <subcellularLocation>
        <location evidence="1">Cell membrane</location>
        <topology evidence="1">Multi-pass membrane protein</topology>
    </subcellularLocation>
</comment>
<evidence type="ECO:0000256" key="6">
    <source>
        <dbReference type="SAM" id="Phobius"/>
    </source>
</evidence>
<organism evidence="7 8">
    <name type="scientific">Gillisia hiemivivida</name>
    <dbReference type="NCBI Taxonomy" id="291190"/>
    <lineage>
        <taxon>Bacteria</taxon>
        <taxon>Pseudomonadati</taxon>
        <taxon>Bacteroidota</taxon>
        <taxon>Flavobacteriia</taxon>
        <taxon>Flavobacteriales</taxon>
        <taxon>Flavobacteriaceae</taxon>
        <taxon>Gillisia</taxon>
    </lineage>
</organism>
<keyword evidence="2" id="KW-1003">Cell membrane</keyword>
<evidence type="ECO:0000313" key="7">
    <source>
        <dbReference type="EMBL" id="TXD92035.1"/>
    </source>
</evidence>
<dbReference type="PANTHER" id="PTHR30213:SF0">
    <property type="entry name" value="UPF0761 MEMBRANE PROTEIN YIHY"/>
    <property type="match status" value="1"/>
</dbReference>
<evidence type="ECO:0000256" key="1">
    <source>
        <dbReference type="ARBA" id="ARBA00004651"/>
    </source>
</evidence>
<evidence type="ECO:0000256" key="4">
    <source>
        <dbReference type="ARBA" id="ARBA00022989"/>
    </source>
</evidence>
<dbReference type="RefSeq" id="WP_146934553.1">
    <property type="nucleotide sequence ID" value="NZ_CBCSHZ010000030.1"/>
</dbReference>
<dbReference type="GO" id="GO:0005886">
    <property type="term" value="C:plasma membrane"/>
    <property type="evidence" value="ECO:0007669"/>
    <property type="project" value="UniProtKB-SubCell"/>
</dbReference>
<dbReference type="Proteomes" id="UP000321367">
    <property type="component" value="Unassembled WGS sequence"/>
</dbReference>
<dbReference type="EMBL" id="VORY01000028">
    <property type="protein sequence ID" value="TXD92035.1"/>
    <property type="molecule type" value="Genomic_DNA"/>
</dbReference>
<comment type="caution">
    <text evidence="7">The sequence shown here is derived from an EMBL/GenBank/DDBJ whole genome shotgun (WGS) entry which is preliminary data.</text>
</comment>
<feature type="transmembrane region" description="Helical" evidence="6">
    <location>
        <begin position="120"/>
        <end position="141"/>
    </location>
</feature>
<dbReference type="PIRSF" id="PIRSF035875">
    <property type="entry name" value="RNase_BN"/>
    <property type="match status" value="1"/>
</dbReference>
<feature type="transmembrane region" description="Helical" evidence="6">
    <location>
        <begin position="237"/>
        <end position="259"/>
    </location>
</feature>
<dbReference type="Pfam" id="PF03631">
    <property type="entry name" value="Virul_fac_BrkB"/>
    <property type="match status" value="1"/>
</dbReference>
<evidence type="ECO:0000313" key="8">
    <source>
        <dbReference type="Proteomes" id="UP000321367"/>
    </source>
</evidence>
<feature type="transmembrane region" description="Helical" evidence="6">
    <location>
        <begin position="271"/>
        <end position="295"/>
    </location>
</feature>
<feature type="transmembrane region" description="Helical" evidence="6">
    <location>
        <begin position="57"/>
        <end position="80"/>
    </location>
</feature>
<reference evidence="7 8" key="1">
    <citation type="submission" date="2019-08" db="EMBL/GenBank/DDBJ databases">
        <title>Genome sequence of Gillisia hiemivivida IC154 (type strain).</title>
        <authorList>
            <person name="Bowman J.P."/>
        </authorList>
    </citation>
    <scope>NUCLEOTIDE SEQUENCE [LARGE SCALE GENOMIC DNA]</scope>
    <source>
        <strain evidence="7 8">IC154</strain>
    </source>
</reference>
<keyword evidence="5 6" id="KW-0472">Membrane</keyword>
<evidence type="ECO:0000256" key="5">
    <source>
        <dbReference type="ARBA" id="ARBA00023136"/>
    </source>
</evidence>
<evidence type="ECO:0000256" key="3">
    <source>
        <dbReference type="ARBA" id="ARBA00022692"/>
    </source>
</evidence>
<keyword evidence="3 6" id="KW-0812">Transmembrane</keyword>
<evidence type="ECO:0000256" key="2">
    <source>
        <dbReference type="ARBA" id="ARBA00022475"/>
    </source>
</evidence>
<keyword evidence="8" id="KW-1185">Reference proteome</keyword>
<feature type="transmembrane region" description="Helical" evidence="6">
    <location>
        <begin position="162"/>
        <end position="186"/>
    </location>
</feature>
<dbReference type="InterPro" id="IPR017039">
    <property type="entry name" value="Virul_fac_BrkB"/>
</dbReference>
<dbReference type="OrthoDB" id="977385at2"/>
<feature type="transmembrane region" description="Helical" evidence="6">
    <location>
        <begin position="206"/>
        <end position="225"/>
    </location>
</feature>
<gene>
    <name evidence="7" type="ORF">ES724_15235</name>
</gene>
<name>A0A5C6ZNY5_9FLAO</name>
<proteinExistence type="predicted"/>
<dbReference type="AlphaFoldDB" id="A0A5C6ZNY5"/>
<keyword evidence="4 6" id="KW-1133">Transmembrane helix</keyword>
<accession>A0A5C6ZNY5</accession>
<dbReference type="PANTHER" id="PTHR30213">
    <property type="entry name" value="INNER MEMBRANE PROTEIN YHJD"/>
    <property type="match status" value="1"/>
</dbReference>
<protein>
    <submittedName>
        <fullName evidence="7">YihY/virulence factor BrkB family protein</fullName>
    </submittedName>
</protein>